<dbReference type="SUPFAM" id="SSF53850">
    <property type="entry name" value="Periplasmic binding protein-like II"/>
    <property type="match status" value="1"/>
</dbReference>
<dbReference type="Pfam" id="PF03401">
    <property type="entry name" value="TctC"/>
    <property type="match status" value="1"/>
</dbReference>
<reference evidence="4" key="1">
    <citation type="journal article" date="2019" name="Int. J. Syst. Evol. Microbiol.">
        <title>The Global Catalogue of Microorganisms (GCM) 10K type strain sequencing project: providing services to taxonomists for standard genome sequencing and annotation.</title>
        <authorList>
            <consortium name="The Broad Institute Genomics Platform"/>
            <consortium name="The Broad Institute Genome Sequencing Center for Infectious Disease"/>
            <person name="Wu L."/>
            <person name="Ma J."/>
        </authorList>
    </citation>
    <scope>NUCLEOTIDE SEQUENCE [LARGE SCALE GENOMIC DNA]</scope>
    <source>
        <strain evidence="4">NBRC 109341</strain>
    </source>
</reference>
<dbReference type="Gene3D" id="3.40.190.10">
    <property type="entry name" value="Periplasmic binding protein-like II"/>
    <property type="match status" value="1"/>
</dbReference>
<protein>
    <submittedName>
        <fullName evidence="3">MFS transporter</fullName>
    </submittedName>
</protein>
<proteinExistence type="inferred from homology"/>
<feature type="signal peptide" evidence="2">
    <location>
        <begin position="1"/>
        <end position="27"/>
    </location>
</feature>
<dbReference type="RefSeq" id="WP_284306706.1">
    <property type="nucleotide sequence ID" value="NZ_BSPB01000003.1"/>
</dbReference>
<dbReference type="PANTHER" id="PTHR42928:SF5">
    <property type="entry name" value="BLR1237 PROTEIN"/>
    <property type="match status" value="1"/>
</dbReference>
<dbReference type="PIRSF" id="PIRSF017082">
    <property type="entry name" value="YflP"/>
    <property type="match status" value="1"/>
</dbReference>
<dbReference type="Gene3D" id="3.40.190.150">
    <property type="entry name" value="Bordetella uptake gene, domain 1"/>
    <property type="match status" value="1"/>
</dbReference>
<dbReference type="InterPro" id="IPR005064">
    <property type="entry name" value="BUG"/>
</dbReference>
<evidence type="ECO:0000256" key="1">
    <source>
        <dbReference type="ARBA" id="ARBA00006987"/>
    </source>
</evidence>
<name>A0ABQ6C079_9BURK</name>
<dbReference type="EMBL" id="BSPB01000003">
    <property type="protein sequence ID" value="GLS13260.1"/>
    <property type="molecule type" value="Genomic_DNA"/>
</dbReference>
<dbReference type="CDD" id="cd13578">
    <property type="entry name" value="PBP2_Bug27"/>
    <property type="match status" value="1"/>
</dbReference>
<comment type="caution">
    <text evidence="3">The sequence shown here is derived from an EMBL/GenBank/DDBJ whole genome shotgun (WGS) entry which is preliminary data.</text>
</comment>
<feature type="chain" id="PRO_5046968870" evidence="2">
    <location>
        <begin position="28"/>
        <end position="328"/>
    </location>
</feature>
<evidence type="ECO:0000313" key="4">
    <source>
        <dbReference type="Proteomes" id="UP001156903"/>
    </source>
</evidence>
<dbReference type="Proteomes" id="UP001156903">
    <property type="component" value="Unassembled WGS sequence"/>
</dbReference>
<accession>A0ABQ6C079</accession>
<evidence type="ECO:0000256" key="2">
    <source>
        <dbReference type="SAM" id="SignalP"/>
    </source>
</evidence>
<dbReference type="PANTHER" id="PTHR42928">
    <property type="entry name" value="TRICARBOXYLATE-BINDING PROTEIN"/>
    <property type="match status" value="1"/>
</dbReference>
<evidence type="ECO:0000313" key="3">
    <source>
        <dbReference type="EMBL" id="GLS13260.1"/>
    </source>
</evidence>
<comment type="similarity">
    <text evidence="1">Belongs to the UPF0065 (bug) family.</text>
</comment>
<dbReference type="InterPro" id="IPR042100">
    <property type="entry name" value="Bug_dom1"/>
</dbReference>
<sequence length="328" mass="34483">MHASLPRIARRALLAGVAALAVSPVFADNYPSRPVRLVVPFPPGGAVDLYARHVQPELQKRLGQPVIIDNRTGASGMIGAENVAKSAPDGYTLLLGNIAVLAMNSATLPKVPYDPLKDFTPVMQTVMVPYVLVVNPSTPIKTVADLVAQAKTAPGQLTYGSSGAGSAQHMAAELFKSRTGAEMTHVPYKGVGALVTDLIAGHVQVAFADQASMMPHVKAGKLRLIAVARATRVPSLPDVPTIAEAANLPGFEITGWQGVAAPAGTPDSVVRTLNTAFNEVQALPTIKEAMEAAGLTLVGGKPEDLRQHMQKEMDLWSKVARDTGVKTN</sequence>
<gene>
    <name evidence="3" type="ORF">GCM10007935_06890</name>
</gene>
<organism evidence="3 4">
    <name type="scientific">Hydrogenophaga electricum</name>
    <dbReference type="NCBI Taxonomy" id="1230953"/>
    <lineage>
        <taxon>Bacteria</taxon>
        <taxon>Pseudomonadati</taxon>
        <taxon>Pseudomonadota</taxon>
        <taxon>Betaproteobacteria</taxon>
        <taxon>Burkholderiales</taxon>
        <taxon>Comamonadaceae</taxon>
        <taxon>Hydrogenophaga</taxon>
    </lineage>
</organism>
<keyword evidence="2" id="KW-0732">Signal</keyword>
<keyword evidence="4" id="KW-1185">Reference proteome</keyword>